<dbReference type="PIRSF" id="PIRSF037511">
    <property type="entry name" value="Transl_init_SUI1_pro"/>
    <property type="match status" value="1"/>
</dbReference>
<reference evidence="6" key="1">
    <citation type="submission" date="2021-05" db="EMBL/GenBank/DDBJ databases">
        <authorList>
            <person name="Pietrasiak N."/>
            <person name="Ward R."/>
            <person name="Stajich J.E."/>
            <person name="Kurbessoian T."/>
        </authorList>
    </citation>
    <scope>NUCLEOTIDE SEQUENCE</scope>
    <source>
        <strain evidence="6">GSE-TBD4-15B</strain>
    </source>
</reference>
<keyword evidence="6" id="KW-0396">Initiation factor</keyword>
<evidence type="ECO:0000256" key="2">
    <source>
        <dbReference type="ARBA" id="ARBA00022845"/>
    </source>
</evidence>
<dbReference type="GO" id="GO:0003729">
    <property type="term" value="F:mRNA binding"/>
    <property type="evidence" value="ECO:0007669"/>
    <property type="project" value="TreeGrafter"/>
</dbReference>
<dbReference type="Proteomes" id="UP000707356">
    <property type="component" value="Unassembled WGS sequence"/>
</dbReference>
<accession>A0A951PFH8</accession>
<dbReference type="Gene3D" id="3.30.780.10">
    <property type="entry name" value="SUI1-like domain"/>
    <property type="match status" value="1"/>
</dbReference>
<dbReference type="InterPro" id="IPR001950">
    <property type="entry name" value="SUI1"/>
</dbReference>
<keyword evidence="2" id="KW-0810">Translation regulation</keyword>
<dbReference type="GO" id="GO:0001731">
    <property type="term" value="P:formation of translation preinitiation complex"/>
    <property type="evidence" value="ECO:0007669"/>
    <property type="project" value="TreeGrafter"/>
</dbReference>
<proteinExistence type="inferred from homology"/>
<dbReference type="InterPro" id="IPR050318">
    <property type="entry name" value="DENR/SUI1_TIF"/>
</dbReference>
<comment type="similarity">
    <text evidence="1">Belongs to the SUI1 family.</text>
</comment>
<evidence type="ECO:0000259" key="5">
    <source>
        <dbReference type="PROSITE" id="PS50296"/>
    </source>
</evidence>
<dbReference type="PANTHER" id="PTHR12789">
    <property type="entry name" value="DENSITY-REGULATED PROTEIN HOMOLOG"/>
    <property type="match status" value="1"/>
</dbReference>
<dbReference type="EMBL" id="JAHHHV010000092">
    <property type="protein sequence ID" value="MBW4468761.1"/>
    <property type="molecule type" value="Genomic_DNA"/>
</dbReference>
<evidence type="ECO:0000256" key="3">
    <source>
        <dbReference type="ARBA" id="ARBA00022917"/>
    </source>
</evidence>
<dbReference type="SUPFAM" id="SSF55159">
    <property type="entry name" value="eIF1-like"/>
    <property type="match status" value="1"/>
</dbReference>
<name>A0A951PFH8_9CYAN</name>
<feature type="domain" description="SUI1" evidence="5">
    <location>
        <begin position="60"/>
        <end position="118"/>
    </location>
</feature>
<dbReference type="PANTHER" id="PTHR12789:SF0">
    <property type="entry name" value="DENSITY-REGULATED PROTEIN"/>
    <property type="match status" value="1"/>
</dbReference>
<dbReference type="InterPro" id="IPR005872">
    <property type="entry name" value="SUI1_arc_bac"/>
</dbReference>
<protein>
    <submittedName>
        <fullName evidence="6">Translation initiation factor</fullName>
    </submittedName>
</protein>
<evidence type="ECO:0000256" key="4">
    <source>
        <dbReference type="SAM" id="MobiDB-lite"/>
    </source>
</evidence>
<dbReference type="PROSITE" id="PS50296">
    <property type="entry name" value="SUI1"/>
    <property type="match status" value="1"/>
</dbReference>
<reference evidence="6" key="2">
    <citation type="journal article" date="2022" name="Microbiol. Resour. Announc.">
        <title>Metagenome Sequencing to Explore Phylogenomics of Terrestrial Cyanobacteria.</title>
        <authorList>
            <person name="Ward R.D."/>
            <person name="Stajich J.E."/>
            <person name="Johansen J.R."/>
            <person name="Huntemann M."/>
            <person name="Clum A."/>
            <person name="Foster B."/>
            <person name="Foster B."/>
            <person name="Roux S."/>
            <person name="Palaniappan K."/>
            <person name="Varghese N."/>
            <person name="Mukherjee S."/>
            <person name="Reddy T.B.K."/>
            <person name="Daum C."/>
            <person name="Copeland A."/>
            <person name="Chen I.A."/>
            <person name="Ivanova N.N."/>
            <person name="Kyrpides N.C."/>
            <person name="Shapiro N."/>
            <person name="Eloe-Fadrosh E.A."/>
            <person name="Pietrasiak N."/>
        </authorList>
    </citation>
    <scope>NUCLEOTIDE SEQUENCE</scope>
    <source>
        <strain evidence="6">GSE-TBD4-15B</strain>
    </source>
</reference>
<dbReference type="InterPro" id="IPR036877">
    <property type="entry name" value="SUI1_dom_sf"/>
</dbReference>
<evidence type="ECO:0000256" key="1">
    <source>
        <dbReference type="ARBA" id="ARBA00005422"/>
    </source>
</evidence>
<dbReference type="CDD" id="cd11567">
    <property type="entry name" value="YciH_like"/>
    <property type="match status" value="1"/>
</dbReference>
<keyword evidence="3" id="KW-0648">Protein biosynthesis</keyword>
<dbReference type="GO" id="GO:0002188">
    <property type="term" value="P:translation reinitiation"/>
    <property type="evidence" value="ECO:0007669"/>
    <property type="project" value="TreeGrafter"/>
</dbReference>
<comment type="caution">
    <text evidence="6">The sequence shown here is derived from an EMBL/GenBank/DDBJ whole genome shotgun (WGS) entry which is preliminary data.</text>
</comment>
<feature type="compositionally biased region" description="Polar residues" evidence="4">
    <location>
        <begin position="1"/>
        <end position="12"/>
    </location>
</feature>
<dbReference type="NCBIfam" id="NF005669">
    <property type="entry name" value="PRK07451.1"/>
    <property type="match status" value="1"/>
</dbReference>
<dbReference type="Pfam" id="PF01253">
    <property type="entry name" value="SUI1"/>
    <property type="match status" value="1"/>
</dbReference>
<feature type="region of interest" description="Disordered" evidence="4">
    <location>
        <begin position="1"/>
        <end position="24"/>
    </location>
</feature>
<dbReference type="GO" id="GO:0006417">
    <property type="term" value="P:regulation of translation"/>
    <property type="evidence" value="ECO:0007669"/>
    <property type="project" value="UniProtKB-KW"/>
</dbReference>
<sequence length="126" mass="13449">MAGSSKSSGKNPTPNPSDRPDRPRVVYSEFGANADALERAVPDLPPNQQNLRVQVSRAGRKGKTVTVITGFQASPERLNVLLKQLKAQCGTGGTLKDQTLEIQGDHKQKILEVLVGLGYKAKISGG</sequence>
<gene>
    <name evidence="6" type="ORF">KME07_25325</name>
</gene>
<evidence type="ECO:0000313" key="7">
    <source>
        <dbReference type="Proteomes" id="UP000707356"/>
    </source>
</evidence>
<dbReference type="GO" id="GO:0003743">
    <property type="term" value="F:translation initiation factor activity"/>
    <property type="evidence" value="ECO:0007669"/>
    <property type="project" value="UniProtKB-KW"/>
</dbReference>
<organism evidence="6 7">
    <name type="scientific">Pegethrix bostrychoides GSE-TBD4-15B</name>
    <dbReference type="NCBI Taxonomy" id="2839662"/>
    <lineage>
        <taxon>Bacteria</taxon>
        <taxon>Bacillati</taxon>
        <taxon>Cyanobacteriota</taxon>
        <taxon>Cyanophyceae</taxon>
        <taxon>Oculatellales</taxon>
        <taxon>Oculatellaceae</taxon>
        <taxon>Pegethrix</taxon>
    </lineage>
</organism>
<dbReference type="AlphaFoldDB" id="A0A951PFH8"/>
<evidence type="ECO:0000313" key="6">
    <source>
        <dbReference type="EMBL" id="MBW4468761.1"/>
    </source>
</evidence>